<comment type="caution">
    <text evidence="2">The sequence shown here is derived from an EMBL/GenBank/DDBJ whole genome shotgun (WGS) entry which is preliminary data.</text>
</comment>
<dbReference type="AlphaFoldDB" id="A0A445AL37"/>
<evidence type="ECO:0000313" key="2">
    <source>
        <dbReference type="EMBL" id="RYR27161.1"/>
    </source>
</evidence>
<feature type="region of interest" description="Disordered" evidence="1">
    <location>
        <begin position="90"/>
        <end position="116"/>
    </location>
</feature>
<dbReference type="EMBL" id="SDMP01000012">
    <property type="protein sequence ID" value="RYR27161.1"/>
    <property type="molecule type" value="Genomic_DNA"/>
</dbReference>
<keyword evidence="3" id="KW-1185">Reference proteome</keyword>
<organism evidence="2 3">
    <name type="scientific">Arachis hypogaea</name>
    <name type="common">Peanut</name>
    <dbReference type="NCBI Taxonomy" id="3818"/>
    <lineage>
        <taxon>Eukaryota</taxon>
        <taxon>Viridiplantae</taxon>
        <taxon>Streptophyta</taxon>
        <taxon>Embryophyta</taxon>
        <taxon>Tracheophyta</taxon>
        <taxon>Spermatophyta</taxon>
        <taxon>Magnoliopsida</taxon>
        <taxon>eudicotyledons</taxon>
        <taxon>Gunneridae</taxon>
        <taxon>Pentapetalae</taxon>
        <taxon>rosids</taxon>
        <taxon>fabids</taxon>
        <taxon>Fabales</taxon>
        <taxon>Fabaceae</taxon>
        <taxon>Papilionoideae</taxon>
        <taxon>50 kb inversion clade</taxon>
        <taxon>dalbergioids sensu lato</taxon>
        <taxon>Dalbergieae</taxon>
        <taxon>Pterocarpus clade</taxon>
        <taxon>Arachis</taxon>
    </lineage>
</organism>
<accession>A0A445AL37</accession>
<evidence type="ECO:0000313" key="3">
    <source>
        <dbReference type="Proteomes" id="UP000289738"/>
    </source>
</evidence>
<name>A0A445AL37_ARAHY</name>
<reference evidence="2 3" key="1">
    <citation type="submission" date="2019-01" db="EMBL/GenBank/DDBJ databases">
        <title>Sequencing of cultivated peanut Arachis hypogaea provides insights into genome evolution and oil improvement.</title>
        <authorList>
            <person name="Chen X."/>
        </authorList>
    </citation>
    <scope>NUCLEOTIDE SEQUENCE [LARGE SCALE GENOMIC DNA]</scope>
    <source>
        <strain evidence="3">cv. Fuhuasheng</strain>
        <tissue evidence="2">Leaves</tissue>
    </source>
</reference>
<proteinExistence type="predicted"/>
<sequence>MHIKSSYGEPLLELRSRKIDNLVIRSHNICEFALESEELTAILQCAYDNVMTEMQEHKVKSKEKYLLSHENASLDQINDLQSPPLVRIRGRPKNRMRSNTENQIANASKKKKKKKKAVSEIKLMCFD</sequence>
<dbReference type="Proteomes" id="UP000289738">
    <property type="component" value="Chromosome B02"/>
</dbReference>
<protein>
    <submittedName>
        <fullName evidence="2">Uncharacterized protein</fullName>
    </submittedName>
</protein>
<feature type="compositionally biased region" description="Polar residues" evidence="1">
    <location>
        <begin position="97"/>
        <end position="106"/>
    </location>
</feature>
<gene>
    <name evidence="2" type="ORF">Ahy_B02g061497</name>
</gene>
<evidence type="ECO:0000256" key="1">
    <source>
        <dbReference type="SAM" id="MobiDB-lite"/>
    </source>
</evidence>